<evidence type="ECO:0000313" key="2">
    <source>
        <dbReference type="Proteomes" id="UP000834106"/>
    </source>
</evidence>
<protein>
    <submittedName>
        <fullName evidence="1">Uncharacterized protein</fullName>
    </submittedName>
</protein>
<dbReference type="Proteomes" id="UP000834106">
    <property type="component" value="Chromosome 8"/>
</dbReference>
<evidence type="ECO:0000313" key="1">
    <source>
        <dbReference type="EMBL" id="CAI9765799.1"/>
    </source>
</evidence>
<dbReference type="EMBL" id="OU503043">
    <property type="protein sequence ID" value="CAI9765799.1"/>
    <property type="molecule type" value="Genomic_DNA"/>
</dbReference>
<sequence length="103" mass="11015">MRSCLSANMSCSSKTMHLRRSYNVTRQVPTIIIQGAGDNAIIIAPTANRKSATRINNFCPNLSLIHPPTAAPTIAPATATLKIVSYNIAKEGTRNNTCSPISC</sequence>
<accession>A0AAD1ZAJ6</accession>
<keyword evidence="2" id="KW-1185">Reference proteome</keyword>
<organism evidence="1 2">
    <name type="scientific">Fraxinus pennsylvanica</name>
    <dbReference type="NCBI Taxonomy" id="56036"/>
    <lineage>
        <taxon>Eukaryota</taxon>
        <taxon>Viridiplantae</taxon>
        <taxon>Streptophyta</taxon>
        <taxon>Embryophyta</taxon>
        <taxon>Tracheophyta</taxon>
        <taxon>Spermatophyta</taxon>
        <taxon>Magnoliopsida</taxon>
        <taxon>eudicotyledons</taxon>
        <taxon>Gunneridae</taxon>
        <taxon>Pentapetalae</taxon>
        <taxon>asterids</taxon>
        <taxon>lamiids</taxon>
        <taxon>Lamiales</taxon>
        <taxon>Oleaceae</taxon>
        <taxon>Oleeae</taxon>
        <taxon>Fraxinus</taxon>
    </lineage>
</organism>
<proteinExistence type="predicted"/>
<name>A0AAD1ZAJ6_9LAMI</name>
<dbReference type="AlphaFoldDB" id="A0AAD1ZAJ6"/>
<reference evidence="1" key="1">
    <citation type="submission" date="2023-05" db="EMBL/GenBank/DDBJ databases">
        <authorList>
            <person name="Huff M."/>
        </authorList>
    </citation>
    <scope>NUCLEOTIDE SEQUENCE</scope>
</reference>
<gene>
    <name evidence="1" type="ORF">FPE_LOCUS13229</name>
</gene>